<dbReference type="PANTHER" id="PTHR42659:SF1">
    <property type="entry name" value="OXIDOREDUCTASE"/>
    <property type="match status" value="1"/>
</dbReference>
<proteinExistence type="predicted"/>
<organism evidence="3 4">
    <name type="scientific">Hymenobacter amundsenii</name>
    <dbReference type="NCBI Taxonomy" id="2006685"/>
    <lineage>
        <taxon>Bacteria</taxon>
        <taxon>Pseudomonadati</taxon>
        <taxon>Bacteroidota</taxon>
        <taxon>Cytophagia</taxon>
        <taxon>Cytophagales</taxon>
        <taxon>Hymenobacteraceae</taxon>
        <taxon>Hymenobacter</taxon>
    </lineage>
</organism>
<dbReference type="InterPro" id="IPR002346">
    <property type="entry name" value="Mopterin_DH_FAD-bd"/>
</dbReference>
<accession>A0A246FKQ6</accession>
<evidence type="ECO:0000313" key="3">
    <source>
        <dbReference type="EMBL" id="OWP63166.1"/>
    </source>
</evidence>
<dbReference type="RefSeq" id="WP_088464460.1">
    <property type="nucleotide sequence ID" value="NZ_NIRR01000015.1"/>
</dbReference>
<dbReference type="InterPro" id="IPR016167">
    <property type="entry name" value="FAD-bd_PCMH_sub1"/>
</dbReference>
<dbReference type="GO" id="GO:0016491">
    <property type="term" value="F:oxidoreductase activity"/>
    <property type="evidence" value="ECO:0007669"/>
    <property type="project" value="InterPro"/>
</dbReference>
<dbReference type="SUPFAM" id="SSF56176">
    <property type="entry name" value="FAD-binding/transporter-associated domain-like"/>
    <property type="match status" value="1"/>
</dbReference>
<keyword evidence="1" id="KW-0285">Flavoprotein</keyword>
<keyword evidence="4" id="KW-1185">Reference proteome</keyword>
<dbReference type="Pfam" id="PF03450">
    <property type="entry name" value="CO_deh_flav_C"/>
    <property type="match status" value="1"/>
</dbReference>
<dbReference type="Gene3D" id="3.30.390.50">
    <property type="entry name" value="CO dehydrogenase flavoprotein, C-terminal domain"/>
    <property type="match status" value="1"/>
</dbReference>
<dbReference type="PANTHER" id="PTHR42659">
    <property type="entry name" value="XANTHINE DEHYDROGENASE SUBUNIT C-RELATED"/>
    <property type="match status" value="1"/>
</dbReference>
<keyword evidence="1" id="KW-0274">FAD</keyword>
<name>A0A246FKQ6_9BACT</name>
<dbReference type="AlphaFoldDB" id="A0A246FKQ6"/>
<dbReference type="InterPro" id="IPR016169">
    <property type="entry name" value="FAD-bd_PCMH_sub2"/>
</dbReference>
<evidence type="ECO:0000313" key="4">
    <source>
        <dbReference type="Proteomes" id="UP000197277"/>
    </source>
</evidence>
<dbReference type="InterPro" id="IPR051312">
    <property type="entry name" value="Diverse_Substr_Oxidored"/>
</dbReference>
<protein>
    <submittedName>
        <fullName evidence="3">FAD-binding molybdopterin dehydrogenase</fullName>
    </submittedName>
</protein>
<comment type="caution">
    <text evidence="3">The sequence shown here is derived from an EMBL/GenBank/DDBJ whole genome shotgun (WGS) entry which is preliminary data.</text>
</comment>
<dbReference type="OrthoDB" id="9814706at2"/>
<reference evidence="3 4" key="1">
    <citation type="submission" date="2017-06" db="EMBL/GenBank/DDBJ databases">
        <title>Hymenobacter amundsenii sp. nov. isolated from regoliths in Antarctica.</title>
        <authorList>
            <person name="Sedlacek I."/>
            <person name="Kralova S."/>
            <person name="Pantucek R."/>
            <person name="Svec P."/>
            <person name="Holochova P."/>
            <person name="Stankova E."/>
            <person name="Vrbovska V."/>
            <person name="Busse H.-J."/>
        </authorList>
    </citation>
    <scope>NUCLEOTIDE SEQUENCE [LARGE SCALE GENOMIC DNA]</scope>
    <source>
        <strain evidence="3 4">CCM 8682</strain>
    </source>
</reference>
<dbReference type="Gene3D" id="3.30.43.10">
    <property type="entry name" value="Uridine Diphospho-n-acetylenolpyruvylglucosamine Reductase, domain 2"/>
    <property type="match status" value="1"/>
</dbReference>
<dbReference type="InterPro" id="IPR036683">
    <property type="entry name" value="CO_DH_flav_C_dom_sf"/>
</dbReference>
<dbReference type="InterPro" id="IPR016166">
    <property type="entry name" value="FAD-bd_PCMH"/>
</dbReference>
<dbReference type="InterPro" id="IPR005107">
    <property type="entry name" value="CO_DH_flav_C"/>
</dbReference>
<dbReference type="GO" id="GO:0071949">
    <property type="term" value="F:FAD binding"/>
    <property type="evidence" value="ECO:0007669"/>
    <property type="project" value="InterPro"/>
</dbReference>
<dbReference type="InterPro" id="IPR036318">
    <property type="entry name" value="FAD-bd_PCMH-like_sf"/>
</dbReference>
<dbReference type="SMART" id="SM01092">
    <property type="entry name" value="CO_deh_flav_C"/>
    <property type="match status" value="1"/>
</dbReference>
<dbReference type="Pfam" id="PF00941">
    <property type="entry name" value="FAD_binding_5"/>
    <property type="match status" value="1"/>
</dbReference>
<dbReference type="SUPFAM" id="SSF55447">
    <property type="entry name" value="CO dehydrogenase flavoprotein C-terminal domain-like"/>
    <property type="match status" value="1"/>
</dbReference>
<dbReference type="Gene3D" id="3.30.465.10">
    <property type="match status" value="2"/>
</dbReference>
<gene>
    <name evidence="3" type="ORF">CDA63_10775</name>
</gene>
<sequence length="339" mass="36176">MYPFTYSRATDVADAVRDKAGHDGSAYVGGGTNLIDLMKMNVEQPAHLVNVAKLPLSKIEDLPNGGLRLGATATNSDTAWNEQVKARYPVLNQAILAGASPQLRNAATNGGNLMQRTRCYYFYDIATPCNKREPGSGCSAIGGFNRVCGILGTSEACIATHPSDMCVALAALAPTVRVSGPHGERSIAFEDFHRLPGDQPELDNTLTEGELITSLDLPEKGFAKHFAYLKLRDRHSYAFALVSVAVGLEMDGDTITEARLALGGVAHKPWRDQSAEQLLKGQPATAETFGRVAAHVVANAVGRGSNDFKIELARRAIVRALKQAAEGQQVAGDVYLGGQ</sequence>
<evidence type="ECO:0000259" key="2">
    <source>
        <dbReference type="PROSITE" id="PS51387"/>
    </source>
</evidence>
<dbReference type="Proteomes" id="UP000197277">
    <property type="component" value="Unassembled WGS sequence"/>
</dbReference>
<dbReference type="PROSITE" id="PS51387">
    <property type="entry name" value="FAD_PCMH"/>
    <property type="match status" value="1"/>
</dbReference>
<evidence type="ECO:0000256" key="1">
    <source>
        <dbReference type="ARBA" id="ARBA00022827"/>
    </source>
</evidence>
<dbReference type="EMBL" id="NIRR01000015">
    <property type="protein sequence ID" value="OWP63166.1"/>
    <property type="molecule type" value="Genomic_DNA"/>
</dbReference>
<feature type="domain" description="FAD-binding PCMH-type" evidence="2">
    <location>
        <begin position="1"/>
        <end position="265"/>
    </location>
</feature>